<name>A0A1M4VZ46_9CLOT</name>
<dbReference type="InterPro" id="IPR001789">
    <property type="entry name" value="Sig_transdc_resp-reg_receiver"/>
</dbReference>
<dbReference type="SMART" id="SM00448">
    <property type="entry name" value="REC"/>
    <property type="match status" value="1"/>
</dbReference>
<comment type="function">
    <text evidence="2">May play the central regulatory role in sporulation. It may be an element of the effector pathway responsible for the activation of sporulation genes in response to nutritional stress. Spo0A may act in concert with spo0H (a sigma factor) to control the expression of some genes that are critical to the sporulation process.</text>
</comment>
<dbReference type="InterPro" id="IPR046947">
    <property type="entry name" value="LytR-like"/>
</dbReference>
<evidence type="ECO:0000259" key="4">
    <source>
        <dbReference type="PROSITE" id="PS50110"/>
    </source>
</evidence>
<dbReference type="AlphaFoldDB" id="A0A1M4VZ46"/>
<evidence type="ECO:0000313" key="6">
    <source>
        <dbReference type="EMBL" id="SHE74143.1"/>
    </source>
</evidence>
<keyword evidence="3" id="KW-0597">Phosphoprotein</keyword>
<dbReference type="GO" id="GO:0000156">
    <property type="term" value="F:phosphorelay response regulator activity"/>
    <property type="evidence" value="ECO:0007669"/>
    <property type="project" value="InterPro"/>
</dbReference>
<dbReference type="OrthoDB" id="9802383at2"/>
<evidence type="ECO:0000256" key="3">
    <source>
        <dbReference type="PROSITE-ProRule" id="PRU00169"/>
    </source>
</evidence>
<dbReference type="PROSITE" id="PS50110">
    <property type="entry name" value="RESPONSE_REGULATORY"/>
    <property type="match status" value="1"/>
</dbReference>
<organism evidence="6 7">
    <name type="scientific">Lactonifactor longoviformis DSM 17459</name>
    <dbReference type="NCBI Taxonomy" id="1122155"/>
    <lineage>
        <taxon>Bacteria</taxon>
        <taxon>Bacillati</taxon>
        <taxon>Bacillota</taxon>
        <taxon>Clostridia</taxon>
        <taxon>Eubacteriales</taxon>
        <taxon>Clostridiaceae</taxon>
        <taxon>Lactonifactor</taxon>
    </lineage>
</organism>
<dbReference type="PROSITE" id="PS50930">
    <property type="entry name" value="HTH_LYTTR"/>
    <property type="match status" value="1"/>
</dbReference>
<dbReference type="RefSeq" id="WP_072850297.1">
    <property type="nucleotide sequence ID" value="NZ_FQVI01000005.1"/>
</dbReference>
<dbReference type="GO" id="GO:0003677">
    <property type="term" value="F:DNA binding"/>
    <property type="evidence" value="ECO:0007669"/>
    <property type="project" value="InterPro"/>
</dbReference>
<dbReference type="PANTHER" id="PTHR37299:SF1">
    <property type="entry name" value="STAGE 0 SPORULATION PROTEIN A HOMOLOG"/>
    <property type="match status" value="1"/>
</dbReference>
<dbReference type="PANTHER" id="PTHR37299">
    <property type="entry name" value="TRANSCRIPTIONAL REGULATOR-RELATED"/>
    <property type="match status" value="1"/>
</dbReference>
<dbReference type="Pfam" id="PF04397">
    <property type="entry name" value="LytTR"/>
    <property type="match status" value="1"/>
</dbReference>
<dbReference type="SUPFAM" id="SSF52172">
    <property type="entry name" value="CheY-like"/>
    <property type="match status" value="1"/>
</dbReference>
<evidence type="ECO:0000259" key="5">
    <source>
        <dbReference type="PROSITE" id="PS50930"/>
    </source>
</evidence>
<feature type="domain" description="HTH LytTR-type" evidence="5">
    <location>
        <begin position="131"/>
        <end position="229"/>
    </location>
</feature>
<feature type="modified residue" description="4-aspartylphosphate" evidence="3">
    <location>
        <position position="57"/>
    </location>
</feature>
<dbReference type="InterPro" id="IPR007492">
    <property type="entry name" value="LytTR_DNA-bd_dom"/>
</dbReference>
<dbReference type="InterPro" id="IPR011006">
    <property type="entry name" value="CheY-like_superfamily"/>
</dbReference>
<dbReference type="STRING" id="1122155.SAMN02745158_01399"/>
<proteinExistence type="predicted"/>
<dbReference type="Proteomes" id="UP000184245">
    <property type="component" value="Unassembled WGS sequence"/>
</dbReference>
<keyword evidence="7" id="KW-1185">Reference proteome</keyword>
<evidence type="ECO:0000256" key="2">
    <source>
        <dbReference type="ARBA" id="ARBA00024867"/>
    </source>
</evidence>
<protein>
    <recommendedName>
        <fullName evidence="1">Stage 0 sporulation protein A homolog</fullName>
    </recommendedName>
</protein>
<dbReference type="EMBL" id="FQVI01000005">
    <property type="protein sequence ID" value="SHE74143.1"/>
    <property type="molecule type" value="Genomic_DNA"/>
</dbReference>
<dbReference type="Pfam" id="PF00072">
    <property type="entry name" value="Response_reg"/>
    <property type="match status" value="1"/>
</dbReference>
<feature type="domain" description="Response regulatory" evidence="4">
    <location>
        <begin position="3"/>
        <end position="120"/>
    </location>
</feature>
<sequence>MKKFAICDDDTEVTQGLKEKVMEIYGGEAQIAVFQRAEDLIQWLKEERGDVIAVFLDIELDNENGIDTAKKIEDFCAEIPIIFITGYIKYVQDIFRVRPVALLLKPVEEHRLRDALRRCEEVRDKEKKNIVTLHIKGVLHQLDSRDIVYVESDKRILYIYERNQVYKVYMKLDELEAMELPGFLRCHKSYMVNMNYIKYLSAEGIILKSGKKVPVSRSKYQESKEAFMKYFKL</sequence>
<dbReference type="SMART" id="SM00850">
    <property type="entry name" value="LytTR"/>
    <property type="match status" value="1"/>
</dbReference>
<accession>A0A1M4VZ46</accession>
<gene>
    <name evidence="6" type="ORF">SAMN02745158_01399</name>
</gene>
<evidence type="ECO:0000256" key="1">
    <source>
        <dbReference type="ARBA" id="ARBA00018672"/>
    </source>
</evidence>
<dbReference type="Gene3D" id="3.40.50.2300">
    <property type="match status" value="1"/>
</dbReference>
<reference evidence="6 7" key="1">
    <citation type="submission" date="2016-11" db="EMBL/GenBank/DDBJ databases">
        <authorList>
            <person name="Jaros S."/>
            <person name="Januszkiewicz K."/>
            <person name="Wedrychowicz H."/>
        </authorList>
    </citation>
    <scope>NUCLEOTIDE SEQUENCE [LARGE SCALE GENOMIC DNA]</scope>
    <source>
        <strain evidence="6 7">DSM 17459</strain>
    </source>
</reference>
<dbReference type="Gene3D" id="2.40.50.1020">
    <property type="entry name" value="LytTr DNA-binding domain"/>
    <property type="match status" value="1"/>
</dbReference>
<evidence type="ECO:0000313" key="7">
    <source>
        <dbReference type="Proteomes" id="UP000184245"/>
    </source>
</evidence>